<name>A0A9X3AS53_9GAMM</name>
<dbReference type="EMBL" id="JAMTCC010000002">
    <property type="protein sequence ID" value="MCT7944056.1"/>
    <property type="molecule type" value="Genomic_DNA"/>
</dbReference>
<proteinExistence type="predicted"/>
<dbReference type="RefSeq" id="WP_261271572.1">
    <property type="nucleotide sequence ID" value="NZ_JAMTCC010000002.1"/>
</dbReference>
<comment type="caution">
    <text evidence="1">The sequence shown here is derived from an EMBL/GenBank/DDBJ whole genome shotgun (WGS) entry which is preliminary data.</text>
</comment>
<protein>
    <submittedName>
        <fullName evidence="1">Uncharacterized protein</fullName>
    </submittedName>
</protein>
<keyword evidence="2" id="KW-1185">Reference proteome</keyword>
<evidence type="ECO:0000313" key="2">
    <source>
        <dbReference type="Proteomes" id="UP001155604"/>
    </source>
</evidence>
<organism evidence="1 2">
    <name type="scientific">Shewanella septentrionalis</name>
    <dbReference type="NCBI Taxonomy" id="2952223"/>
    <lineage>
        <taxon>Bacteria</taxon>
        <taxon>Pseudomonadati</taxon>
        <taxon>Pseudomonadota</taxon>
        <taxon>Gammaproteobacteria</taxon>
        <taxon>Alteromonadales</taxon>
        <taxon>Shewanellaceae</taxon>
        <taxon>Shewanella</taxon>
    </lineage>
</organism>
<gene>
    <name evidence="1" type="ORF">NE536_01555</name>
</gene>
<evidence type="ECO:0000313" key="1">
    <source>
        <dbReference type="EMBL" id="MCT7944056.1"/>
    </source>
</evidence>
<accession>A0A9X3AS53</accession>
<reference evidence="1" key="1">
    <citation type="journal article" date="2023" name="Int. J. Syst. Evol. Microbiol.">
        <title>&lt;i&gt;Shewanella septentrionalis&lt;/i&gt; sp. nov. and &lt;i&gt;Shewanella holmiensis&lt;/i&gt; sp. nov., isolated from Baltic Sea water and sediments.</title>
        <authorList>
            <person name="Martin-Rodriguez A.J."/>
            <person name="Thorell K."/>
            <person name="Joffre E."/>
            <person name="Jensie-Markopoulos S."/>
            <person name="Moore E.R.B."/>
            <person name="Sjoling A."/>
        </authorList>
    </citation>
    <scope>NUCLEOTIDE SEQUENCE</scope>
    <source>
        <strain evidence="1">SP1W3</strain>
    </source>
</reference>
<dbReference type="AlphaFoldDB" id="A0A9X3AS53"/>
<dbReference type="Proteomes" id="UP001155604">
    <property type="component" value="Unassembled WGS sequence"/>
</dbReference>
<sequence length="102" mass="11557">MTLSTQSGIQHLFDDNQAALDRVAFQLRQATLLEASFDNLRSELSGLAAERPYYCLMMCAALLNALKELSKEFAGERRAVIAFFMEKSLNNLELLEPKRAMR</sequence>